<proteinExistence type="predicted"/>
<dbReference type="EMBL" id="NEVH01011192">
    <property type="protein sequence ID" value="PNF32050.1"/>
    <property type="molecule type" value="Genomic_DNA"/>
</dbReference>
<keyword evidence="2" id="KW-1185">Reference proteome</keyword>
<reference evidence="1 2" key="1">
    <citation type="submission" date="2017-12" db="EMBL/GenBank/DDBJ databases">
        <title>Hemimetabolous genomes reveal molecular basis of termite eusociality.</title>
        <authorList>
            <person name="Harrison M.C."/>
            <person name="Jongepier E."/>
            <person name="Robertson H.M."/>
            <person name="Arning N."/>
            <person name="Bitard-Feildel T."/>
            <person name="Chao H."/>
            <person name="Childers C.P."/>
            <person name="Dinh H."/>
            <person name="Doddapaneni H."/>
            <person name="Dugan S."/>
            <person name="Gowin J."/>
            <person name="Greiner C."/>
            <person name="Han Y."/>
            <person name="Hu H."/>
            <person name="Hughes D.S.T."/>
            <person name="Huylmans A.-K."/>
            <person name="Kemena C."/>
            <person name="Kremer L.P.M."/>
            <person name="Lee S.L."/>
            <person name="Lopez-Ezquerra A."/>
            <person name="Mallet L."/>
            <person name="Monroy-Kuhn J.M."/>
            <person name="Moser A."/>
            <person name="Murali S.C."/>
            <person name="Muzny D.M."/>
            <person name="Otani S."/>
            <person name="Piulachs M.-D."/>
            <person name="Poelchau M."/>
            <person name="Qu J."/>
            <person name="Schaub F."/>
            <person name="Wada-Katsumata A."/>
            <person name="Worley K.C."/>
            <person name="Xie Q."/>
            <person name="Ylla G."/>
            <person name="Poulsen M."/>
            <person name="Gibbs R.A."/>
            <person name="Schal C."/>
            <person name="Richards S."/>
            <person name="Belles X."/>
            <person name="Korb J."/>
            <person name="Bornberg-Bauer E."/>
        </authorList>
    </citation>
    <scope>NUCLEOTIDE SEQUENCE [LARGE SCALE GENOMIC DNA]</scope>
    <source>
        <tissue evidence="1">Whole body</tissue>
    </source>
</reference>
<gene>
    <name evidence="1" type="ORF">B7P43_G05731</name>
</gene>
<protein>
    <recommendedName>
        <fullName evidence="3">Mos1 transposase HTH domain-containing protein</fullName>
    </recommendedName>
</protein>
<accession>A0A2J7QTY8</accession>
<dbReference type="Proteomes" id="UP000235965">
    <property type="component" value="Unassembled WGS sequence"/>
</dbReference>
<dbReference type="STRING" id="105785.A0A2J7QTY8"/>
<comment type="caution">
    <text evidence="1">The sequence shown here is derived from an EMBL/GenBank/DDBJ whole genome shotgun (WGS) entry which is preliminary data.</text>
</comment>
<dbReference type="Gene3D" id="3.30.420.10">
    <property type="entry name" value="Ribonuclease H-like superfamily/Ribonuclease H"/>
    <property type="match status" value="1"/>
</dbReference>
<dbReference type="InterPro" id="IPR036397">
    <property type="entry name" value="RNaseH_sf"/>
</dbReference>
<evidence type="ECO:0000313" key="2">
    <source>
        <dbReference type="Proteomes" id="UP000235965"/>
    </source>
</evidence>
<dbReference type="InterPro" id="IPR052709">
    <property type="entry name" value="Transposase-MT_Hybrid"/>
</dbReference>
<dbReference type="PANTHER" id="PTHR46060:SF1">
    <property type="entry name" value="MARINER MOS1 TRANSPOSASE-LIKE PROTEIN"/>
    <property type="match status" value="1"/>
</dbReference>
<dbReference type="GO" id="GO:0003676">
    <property type="term" value="F:nucleic acid binding"/>
    <property type="evidence" value="ECO:0007669"/>
    <property type="project" value="InterPro"/>
</dbReference>
<dbReference type="InParanoid" id="A0A2J7QTY8"/>
<dbReference type="PANTHER" id="PTHR46060">
    <property type="entry name" value="MARINER MOS1 TRANSPOSASE-LIKE PROTEIN"/>
    <property type="match status" value="1"/>
</dbReference>
<dbReference type="AlphaFoldDB" id="A0A2J7QTY8"/>
<organism evidence="1 2">
    <name type="scientific">Cryptotermes secundus</name>
    <dbReference type="NCBI Taxonomy" id="105785"/>
    <lineage>
        <taxon>Eukaryota</taxon>
        <taxon>Metazoa</taxon>
        <taxon>Ecdysozoa</taxon>
        <taxon>Arthropoda</taxon>
        <taxon>Hexapoda</taxon>
        <taxon>Insecta</taxon>
        <taxon>Pterygota</taxon>
        <taxon>Neoptera</taxon>
        <taxon>Polyneoptera</taxon>
        <taxon>Dictyoptera</taxon>
        <taxon>Blattodea</taxon>
        <taxon>Blattoidea</taxon>
        <taxon>Termitoidae</taxon>
        <taxon>Kalotermitidae</taxon>
        <taxon>Cryptotermitinae</taxon>
        <taxon>Cryptotermes</taxon>
    </lineage>
</organism>
<name>A0A2J7QTY8_9NEOP</name>
<evidence type="ECO:0000313" key="1">
    <source>
        <dbReference type="EMBL" id="PNF32050.1"/>
    </source>
</evidence>
<evidence type="ECO:0008006" key="3">
    <source>
        <dbReference type="Google" id="ProtNLM"/>
    </source>
</evidence>
<sequence>MSKQMVRRWCRQFSAGRQSVHDEKRSGWPSIITDDLVELVRERIMENHRVTIAEFSSHILQISRSLLHEIVTEHLLFRKLCARWVPKQLTPGHKTVHGVSIHISAVEFSWEVFNHPSYSPDLAPSDFHLFLHLKKFLSGELQRFENDREAEMIVTQWFQSQVADFYDTGIQKLVPRYDMTNVSIPVAIMLKNS</sequence>